<dbReference type="Pfam" id="PF00218">
    <property type="entry name" value="IGPS"/>
    <property type="match status" value="1"/>
</dbReference>
<comment type="catalytic activity">
    <reaction evidence="1">
        <text>1-(2-carboxyphenylamino)-1-deoxy-D-ribulose 5-phosphate + H(+) = (1S,2R)-1-C-(indol-3-yl)glycerol 3-phosphate + CO2 + H2O</text>
        <dbReference type="Rhea" id="RHEA:23476"/>
        <dbReference type="ChEBI" id="CHEBI:15377"/>
        <dbReference type="ChEBI" id="CHEBI:15378"/>
        <dbReference type="ChEBI" id="CHEBI:16526"/>
        <dbReference type="ChEBI" id="CHEBI:58613"/>
        <dbReference type="ChEBI" id="CHEBI:58866"/>
        <dbReference type="EC" id="4.1.1.48"/>
    </reaction>
</comment>
<evidence type="ECO:0000313" key="10">
    <source>
        <dbReference type="EMBL" id="MVN86109.1"/>
    </source>
</evidence>
<dbReference type="NCBIfam" id="NF001376">
    <property type="entry name" value="PRK00278.2-3"/>
    <property type="match status" value="1"/>
</dbReference>
<dbReference type="InterPro" id="IPR013785">
    <property type="entry name" value="Aldolase_TIM"/>
</dbReference>
<evidence type="ECO:0000256" key="2">
    <source>
        <dbReference type="ARBA" id="ARBA00004696"/>
    </source>
</evidence>
<evidence type="ECO:0000256" key="6">
    <source>
        <dbReference type="ARBA" id="ARBA00022822"/>
    </source>
</evidence>
<sequence length="308" mass="31959">MRACNCSCVIWTGPLPGARLIPAQANTACARQGGPRYPRPHDRGGAVKSETTLDFSRVPGVLGRIVAERVVDYQGADPALGEPWPAARRLEAALAAPGLALIAEVKRASPSQGAIAPLDPLAAALAYQAGGAAAISVLTEPRHFGGDAQALRDVVGGVTLPALRKDFVVHPAMLREAADWGASAALLMVSVLGEATAEFLEGAHHLGLDALVEVHDERELDVALAAGARIIGVNNRDLTTLHIDLEVSPRLIRRAREAGFAGVLVAESGYRTPADLTGVRGLADAVLVGTSLAGSANLERAARDLMAL</sequence>
<comment type="caution">
    <text evidence="10">The sequence shown here is derived from an EMBL/GenBank/DDBJ whole genome shotgun (WGS) entry which is preliminary data.</text>
</comment>
<evidence type="ECO:0000256" key="4">
    <source>
        <dbReference type="ARBA" id="ARBA00022605"/>
    </source>
</evidence>
<evidence type="ECO:0000256" key="7">
    <source>
        <dbReference type="ARBA" id="ARBA00023141"/>
    </source>
</evidence>
<accession>A0A7C9HQE8</accession>
<dbReference type="InterPro" id="IPR045186">
    <property type="entry name" value="Indole-3-glycerol_P_synth"/>
</dbReference>
<dbReference type="GO" id="GO:0004425">
    <property type="term" value="F:indole-3-glycerol-phosphate synthase activity"/>
    <property type="evidence" value="ECO:0007669"/>
    <property type="project" value="UniProtKB-EC"/>
</dbReference>
<dbReference type="AlphaFoldDB" id="A0A7C9HQE8"/>
<dbReference type="Gene3D" id="3.20.20.70">
    <property type="entry name" value="Aldolase class I"/>
    <property type="match status" value="1"/>
</dbReference>
<keyword evidence="6" id="KW-0822">Tryptophan biosynthesis</keyword>
<dbReference type="GO" id="GO:0000162">
    <property type="term" value="P:L-tryptophan biosynthetic process"/>
    <property type="evidence" value="ECO:0007669"/>
    <property type="project" value="UniProtKB-UniPathway"/>
</dbReference>
<dbReference type="PROSITE" id="PS00614">
    <property type="entry name" value="IGPS"/>
    <property type="match status" value="1"/>
</dbReference>
<dbReference type="InterPro" id="IPR001468">
    <property type="entry name" value="Indole-3-GlycerolPSynthase_CS"/>
</dbReference>
<proteinExistence type="predicted"/>
<evidence type="ECO:0000256" key="3">
    <source>
        <dbReference type="ARBA" id="ARBA00012362"/>
    </source>
</evidence>
<dbReference type="CDD" id="cd00331">
    <property type="entry name" value="IGPS"/>
    <property type="match status" value="1"/>
</dbReference>
<keyword evidence="11" id="KW-1185">Reference proteome</keyword>
<dbReference type="EC" id="4.1.1.48" evidence="3"/>
<keyword evidence="5" id="KW-0210">Decarboxylase</keyword>
<dbReference type="InterPro" id="IPR011060">
    <property type="entry name" value="RibuloseP-bd_barrel"/>
</dbReference>
<dbReference type="PANTHER" id="PTHR22854">
    <property type="entry name" value="TRYPTOPHAN BIOSYNTHESIS PROTEIN"/>
    <property type="match status" value="1"/>
</dbReference>
<evidence type="ECO:0000256" key="8">
    <source>
        <dbReference type="ARBA" id="ARBA00023239"/>
    </source>
</evidence>
<evidence type="ECO:0000259" key="9">
    <source>
        <dbReference type="Pfam" id="PF00218"/>
    </source>
</evidence>
<dbReference type="PANTHER" id="PTHR22854:SF2">
    <property type="entry name" value="INDOLE-3-GLYCEROL-PHOSPHATE SYNTHASE"/>
    <property type="match status" value="1"/>
</dbReference>
<reference evidence="10 11" key="1">
    <citation type="submission" date="2019-12" db="EMBL/GenBank/DDBJ databases">
        <title>Deinococcus sp. HMF7620 Genome sequencing and assembly.</title>
        <authorList>
            <person name="Kang H."/>
            <person name="Kim H."/>
            <person name="Joh K."/>
        </authorList>
    </citation>
    <scope>NUCLEOTIDE SEQUENCE [LARGE SCALE GENOMIC DNA]</scope>
    <source>
        <strain evidence="10 11">HMF7620</strain>
    </source>
</reference>
<dbReference type="Proteomes" id="UP000483286">
    <property type="component" value="Unassembled WGS sequence"/>
</dbReference>
<name>A0A7C9HQE8_9DEIO</name>
<dbReference type="InterPro" id="IPR013798">
    <property type="entry name" value="Indole-3-glycerol_P_synth_dom"/>
</dbReference>
<feature type="domain" description="Indole-3-glycerol phosphate synthase" evidence="9">
    <location>
        <begin position="92"/>
        <end position="305"/>
    </location>
</feature>
<dbReference type="EMBL" id="WQLB01000004">
    <property type="protein sequence ID" value="MVN86109.1"/>
    <property type="molecule type" value="Genomic_DNA"/>
</dbReference>
<keyword evidence="4" id="KW-0028">Amino-acid biosynthesis</keyword>
<protein>
    <recommendedName>
        <fullName evidence="3">indole-3-glycerol-phosphate synthase</fullName>
        <ecNumber evidence="3">4.1.1.48</ecNumber>
    </recommendedName>
</protein>
<dbReference type="SUPFAM" id="SSF51366">
    <property type="entry name" value="Ribulose-phoshate binding barrel"/>
    <property type="match status" value="1"/>
</dbReference>
<dbReference type="GO" id="GO:0004640">
    <property type="term" value="F:phosphoribosylanthranilate isomerase activity"/>
    <property type="evidence" value="ECO:0007669"/>
    <property type="project" value="TreeGrafter"/>
</dbReference>
<organism evidence="10 11">
    <name type="scientific">Deinococcus arboris</name>
    <dbReference type="NCBI Taxonomy" id="2682977"/>
    <lineage>
        <taxon>Bacteria</taxon>
        <taxon>Thermotogati</taxon>
        <taxon>Deinococcota</taxon>
        <taxon>Deinococci</taxon>
        <taxon>Deinococcales</taxon>
        <taxon>Deinococcaceae</taxon>
        <taxon>Deinococcus</taxon>
    </lineage>
</organism>
<dbReference type="UniPathway" id="UPA00035">
    <property type="reaction ID" value="UER00043"/>
</dbReference>
<evidence type="ECO:0000256" key="5">
    <source>
        <dbReference type="ARBA" id="ARBA00022793"/>
    </source>
</evidence>
<keyword evidence="8 10" id="KW-0456">Lyase</keyword>
<keyword evidence="7" id="KW-0057">Aromatic amino acid biosynthesis</keyword>
<gene>
    <name evidence="10" type="primary">trpC</name>
    <name evidence="10" type="ORF">GO986_04955</name>
</gene>
<evidence type="ECO:0000313" key="11">
    <source>
        <dbReference type="Proteomes" id="UP000483286"/>
    </source>
</evidence>
<comment type="pathway">
    <text evidence="2">Amino-acid biosynthesis; L-tryptophan biosynthesis; L-tryptophan from chorismate: step 4/5.</text>
</comment>
<evidence type="ECO:0000256" key="1">
    <source>
        <dbReference type="ARBA" id="ARBA00001633"/>
    </source>
</evidence>